<dbReference type="Gene3D" id="3.80.10.10">
    <property type="entry name" value="Ribonuclease Inhibitor"/>
    <property type="match status" value="1"/>
</dbReference>
<organism evidence="1 2">
    <name type="scientific">Tieghemostelium lacteum</name>
    <name type="common">Slime mold</name>
    <name type="synonym">Dictyostelium lacteum</name>
    <dbReference type="NCBI Taxonomy" id="361077"/>
    <lineage>
        <taxon>Eukaryota</taxon>
        <taxon>Amoebozoa</taxon>
        <taxon>Evosea</taxon>
        <taxon>Eumycetozoa</taxon>
        <taxon>Dictyostelia</taxon>
        <taxon>Dictyosteliales</taxon>
        <taxon>Raperosteliaceae</taxon>
        <taxon>Tieghemostelium</taxon>
    </lineage>
</organism>
<dbReference type="InterPro" id="IPR032675">
    <property type="entry name" value="LRR_dom_sf"/>
</dbReference>
<dbReference type="InParanoid" id="A0A152A6W9"/>
<reference evidence="1 2" key="1">
    <citation type="submission" date="2015-12" db="EMBL/GenBank/DDBJ databases">
        <title>Dictyostelia acquired genes for synthesis and detection of signals that induce cell-type specialization by lateral gene transfer from prokaryotes.</title>
        <authorList>
            <person name="Gloeckner G."/>
            <person name="Schaap P."/>
        </authorList>
    </citation>
    <scope>NUCLEOTIDE SEQUENCE [LARGE SCALE GENOMIC DNA]</scope>
    <source>
        <strain evidence="1 2">TK</strain>
    </source>
</reference>
<evidence type="ECO:0000313" key="2">
    <source>
        <dbReference type="Proteomes" id="UP000076078"/>
    </source>
</evidence>
<dbReference type="FunCoup" id="A0A152A6W9">
    <property type="interactions" value="1"/>
</dbReference>
<protein>
    <submittedName>
        <fullName evidence="1">Uncharacterized protein</fullName>
    </submittedName>
</protein>
<dbReference type="Proteomes" id="UP000076078">
    <property type="component" value="Unassembled WGS sequence"/>
</dbReference>
<dbReference type="AlphaFoldDB" id="A0A152A6W9"/>
<proteinExistence type="predicted"/>
<accession>A0A152A6W9</accession>
<sequence>MYLLPNITIIKILEYILNDKCCIKDIIYFIRKFTLLSKYTNINIISKLRCDKLVTLPDIYDTNTLKISCKTLYDLTMKYKISYNIHLVVSIHSTMIKENVSAISVSLEKESFDALEYPNVKYICFGEMSGGLGYKIPKELKNVYIALEIPPSPWDKIKLSRVFNENTYNDIFIFENEMEIPKEPQWIQSFKGSNSLTKLSFYEVIIDDWLLLILVEKLEALEHLEMNQISINSDSDIDPMDEVLLKMSAKPLTKLKRFSVSYENSVVLENVLAFIQSTKAKEVNLSFPKMTSNSDSVSINSPVIDNPRITTFNCGVSKLTSISTINYSLLHNFKDMSHMTNVIAIIHCDKSLCHLATSFVNVTKLSITDCTEDYFANSQFISKIIELNPVKLVKLHIINSAVSDRQKPSSYSRISQALKQKNRSLTRLSFSHMIIEDLIDFIQSNHPTILSLKTINLMIFPSSLVMKDVAKALQSNRTLTALQIDAVRDKSPYNLYDCIIDILSVNKNLVKLSLPPGIHSIPKDNHYCDFENVLKTHPNINLIVIPSSLSMKGYKELHPLLEKYFVKSIKPDRYVFPTLNM</sequence>
<evidence type="ECO:0000313" key="1">
    <source>
        <dbReference type="EMBL" id="KYR01973.1"/>
    </source>
</evidence>
<dbReference type="SUPFAM" id="SSF52047">
    <property type="entry name" value="RNI-like"/>
    <property type="match status" value="1"/>
</dbReference>
<keyword evidence="2" id="KW-1185">Reference proteome</keyword>
<gene>
    <name evidence="1" type="ORF">DLAC_00766</name>
</gene>
<name>A0A152A6W9_TIELA</name>
<comment type="caution">
    <text evidence="1">The sequence shown here is derived from an EMBL/GenBank/DDBJ whole genome shotgun (WGS) entry which is preliminary data.</text>
</comment>
<dbReference type="EMBL" id="LODT01000004">
    <property type="protein sequence ID" value="KYR01973.1"/>
    <property type="molecule type" value="Genomic_DNA"/>
</dbReference>